<feature type="binding site" evidence="9">
    <location>
        <position position="259"/>
    </location>
    <ligand>
        <name>NAD(+)</name>
        <dbReference type="ChEBI" id="CHEBI:57540"/>
    </ligand>
</feature>
<reference evidence="12 13" key="1">
    <citation type="submission" date="2019-04" db="EMBL/GenBank/DDBJ databases">
        <title>Fungal friends and foes A comparative genomics study of 23 Aspergillus species from section Flavi.</title>
        <authorList>
            <consortium name="DOE Joint Genome Institute"/>
            <person name="Kjaerbolling I."/>
            <person name="Vesth T.C."/>
            <person name="Frisvad J.C."/>
            <person name="Nybo J.L."/>
            <person name="Theobald S."/>
            <person name="Kildgaard S."/>
            <person name="Petersen T.I."/>
            <person name="Kuo A."/>
            <person name="Sato A."/>
            <person name="Lyhne E.K."/>
            <person name="Kogle M.E."/>
            <person name="Wiebenga A."/>
            <person name="Kun R.S."/>
            <person name="Lubbers R.J."/>
            <person name="Makela M.R."/>
            <person name="Barry K."/>
            <person name="Chovatia M."/>
            <person name="Clum A."/>
            <person name="Daum C."/>
            <person name="Haridas S."/>
            <person name="He G."/>
            <person name="LaButti K."/>
            <person name="Lipzen A."/>
            <person name="Mondo S."/>
            <person name="Pangilinan J."/>
            <person name="Riley R."/>
            <person name="Salamov A."/>
            <person name="Simmons B.A."/>
            <person name="Magnuson J.K."/>
            <person name="Henrissat B."/>
            <person name="Mortensen U.H."/>
            <person name="Larsen T.O."/>
            <person name="De vries R.P."/>
            <person name="Grigoriev I.V."/>
            <person name="Machida M."/>
            <person name="Baker S.E."/>
            <person name="Andersen M.R."/>
        </authorList>
    </citation>
    <scope>NUCLEOTIDE SEQUENCE [LARGE SCALE GENOMIC DNA]</scope>
    <source>
        <strain evidence="12 13">CBS 126849</strain>
    </source>
</reference>
<proteinExistence type="inferred from homology"/>
<evidence type="ECO:0000256" key="3">
    <source>
        <dbReference type="ARBA" id="ARBA00012954"/>
    </source>
</evidence>
<dbReference type="EMBL" id="ML733397">
    <property type="protein sequence ID" value="KAB8224887.1"/>
    <property type="molecule type" value="Genomic_DNA"/>
</dbReference>
<feature type="binding site" evidence="9">
    <location>
        <position position="406"/>
    </location>
    <ligand>
        <name>NAD(+)</name>
        <dbReference type="ChEBI" id="CHEBI:57540"/>
    </ligand>
</feature>
<dbReference type="FunFam" id="1.20.5.100:FF:000001">
    <property type="entry name" value="UDP-glucose 6-dehydrogenase"/>
    <property type="match status" value="1"/>
</dbReference>
<protein>
    <recommendedName>
        <fullName evidence="3">UDP-glucose 6-dehydrogenase</fullName>
        <ecNumber evidence="3">1.1.1.22</ecNumber>
    </recommendedName>
</protein>
<dbReference type="UniPathway" id="UPA00038">
    <property type="reaction ID" value="UER00491"/>
</dbReference>
<evidence type="ECO:0000256" key="5">
    <source>
        <dbReference type="ARBA" id="ARBA00023027"/>
    </source>
</evidence>
<dbReference type="GO" id="GO:0005634">
    <property type="term" value="C:nucleus"/>
    <property type="evidence" value="ECO:0007669"/>
    <property type="project" value="TreeGrafter"/>
</dbReference>
<dbReference type="InterPro" id="IPR014026">
    <property type="entry name" value="UDP-Glc/GDP-Man_DH_dimer"/>
</dbReference>
<dbReference type="GO" id="GO:0006065">
    <property type="term" value="P:UDP-glucuronate biosynthetic process"/>
    <property type="evidence" value="ECO:0007669"/>
    <property type="project" value="UniProtKB-UniPathway"/>
</dbReference>
<dbReference type="GO" id="GO:0006024">
    <property type="term" value="P:glycosaminoglycan biosynthetic process"/>
    <property type="evidence" value="ECO:0007669"/>
    <property type="project" value="TreeGrafter"/>
</dbReference>
<dbReference type="GO" id="GO:0051287">
    <property type="term" value="F:NAD binding"/>
    <property type="evidence" value="ECO:0007669"/>
    <property type="project" value="InterPro"/>
</dbReference>
<dbReference type="EC" id="1.1.1.22" evidence="3"/>
<dbReference type="SUPFAM" id="SSF48179">
    <property type="entry name" value="6-phosphogluconate dehydrogenase C-terminal domain-like"/>
    <property type="match status" value="1"/>
</dbReference>
<dbReference type="Pfam" id="PF03721">
    <property type="entry name" value="UDPG_MGDP_dh_N"/>
    <property type="match status" value="2"/>
</dbReference>
<evidence type="ECO:0000256" key="2">
    <source>
        <dbReference type="ARBA" id="ARBA00006601"/>
    </source>
</evidence>
<dbReference type="GO" id="GO:0000271">
    <property type="term" value="P:polysaccharide biosynthetic process"/>
    <property type="evidence" value="ECO:0007669"/>
    <property type="project" value="InterPro"/>
</dbReference>
<feature type="binding site" evidence="9">
    <location>
        <position position="292"/>
    </location>
    <ligand>
        <name>NAD(+)</name>
        <dbReference type="ChEBI" id="CHEBI:57540"/>
    </ligand>
</feature>
<dbReference type="InterPro" id="IPR036291">
    <property type="entry name" value="NAD(P)-bd_dom_sf"/>
</dbReference>
<feature type="binding site" evidence="8">
    <location>
        <position position="347"/>
    </location>
    <ligand>
        <name>substrate</name>
    </ligand>
</feature>
<feature type="binding site" evidence="9">
    <location>
        <position position="473"/>
    </location>
    <ligand>
        <name>NAD(+)</name>
        <dbReference type="ChEBI" id="CHEBI:57540"/>
    </ligand>
</feature>
<dbReference type="InterPro" id="IPR008927">
    <property type="entry name" value="6-PGluconate_DH-like_C_sf"/>
</dbReference>
<keyword evidence="5 9" id="KW-0520">NAD</keyword>
<dbReference type="SMART" id="SM00984">
    <property type="entry name" value="UDPG_MGDP_dh_C"/>
    <property type="match status" value="1"/>
</dbReference>
<organism evidence="12 13">
    <name type="scientific">Aspergillus novoparasiticus</name>
    <dbReference type="NCBI Taxonomy" id="986946"/>
    <lineage>
        <taxon>Eukaryota</taxon>
        <taxon>Fungi</taxon>
        <taxon>Dikarya</taxon>
        <taxon>Ascomycota</taxon>
        <taxon>Pezizomycotina</taxon>
        <taxon>Eurotiomycetes</taxon>
        <taxon>Eurotiomycetidae</taxon>
        <taxon>Eurotiales</taxon>
        <taxon>Aspergillaceae</taxon>
        <taxon>Aspergillus</taxon>
        <taxon>Aspergillus subgen. Circumdati</taxon>
    </lineage>
</organism>
<feature type="binding site" evidence="8">
    <location>
        <position position="466"/>
    </location>
    <ligand>
        <name>substrate</name>
    </ligand>
</feature>
<dbReference type="InterPro" id="IPR001732">
    <property type="entry name" value="UDP-Glc/GDP-Man_DH_N"/>
</dbReference>
<dbReference type="Pfam" id="PF00984">
    <property type="entry name" value="UDPG_MGDP_dh"/>
    <property type="match status" value="1"/>
</dbReference>
<dbReference type="InterPro" id="IPR014027">
    <property type="entry name" value="UDP-Glc/GDP-Man_DH_C"/>
</dbReference>
<feature type="binding site" evidence="8">
    <location>
        <begin position="392"/>
        <end position="396"/>
    </location>
    <ligand>
        <name>substrate</name>
    </ligand>
</feature>
<comment type="similarity">
    <text evidence="2">Belongs to the UDP-glucose/GDP-mannose dehydrogenase family.</text>
</comment>
<keyword evidence="4" id="KW-0560">Oxidoreductase</keyword>
<evidence type="ECO:0000256" key="6">
    <source>
        <dbReference type="ARBA" id="ARBA00047473"/>
    </source>
</evidence>
<gene>
    <name evidence="12" type="ORF">BDV33DRAFT_199171</name>
</gene>
<feature type="binding site" evidence="9">
    <location>
        <position position="148"/>
    </location>
    <ligand>
        <name>NAD(+)</name>
        <dbReference type="ChEBI" id="CHEBI:57540"/>
    </ligand>
</feature>
<evidence type="ECO:0000256" key="9">
    <source>
        <dbReference type="PIRSR" id="PIRSR500134-3"/>
    </source>
</evidence>
<dbReference type="PIRSF" id="PIRSF000124">
    <property type="entry name" value="UDPglc_GDPman_dh"/>
    <property type="match status" value="1"/>
</dbReference>
<dbReference type="NCBIfam" id="TIGR03026">
    <property type="entry name" value="NDP-sugDHase"/>
    <property type="match status" value="1"/>
</dbReference>
<evidence type="ECO:0000259" key="11">
    <source>
        <dbReference type="SMART" id="SM00984"/>
    </source>
</evidence>
<dbReference type="Gene3D" id="1.20.5.100">
    <property type="entry name" value="Cytochrome c1, transmembrane anchor, C-terminal"/>
    <property type="match status" value="1"/>
</dbReference>
<dbReference type="PANTHER" id="PTHR11374">
    <property type="entry name" value="UDP-GLUCOSE DEHYDROGENASE/UDP-MANNAC DEHYDROGENASE"/>
    <property type="match status" value="1"/>
</dbReference>
<feature type="active site" description="Nucleophile" evidence="7">
    <location>
        <position position="403"/>
    </location>
</feature>
<dbReference type="FunFam" id="3.40.50.720:FF:000032">
    <property type="entry name" value="UDP-glucose 6-dehydrogenase"/>
    <property type="match status" value="1"/>
</dbReference>
<dbReference type="SUPFAM" id="SSF51735">
    <property type="entry name" value="NAD(P)-binding Rossmann-fold domains"/>
    <property type="match status" value="1"/>
</dbReference>
<keyword evidence="13" id="KW-1185">Reference proteome</keyword>
<comment type="pathway">
    <text evidence="1">Nucleotide-sugar biosynthesis; UDP-alpha-D-glucuronate biosynthesis; UDP-alpha-D-glucuronate from UDP-alpha-D-glucose: step 1/1.</text>
</comment>
<dbReference type="Gene3D" id="3.40.50.720">
    <property type="entry name" value="NAD(P)-binding Rossmann-like Domain"/>
    <property type="match status" value="2"/>
</dbReference>
<dbReference type="Proteomes" id="UP000326799">
    <property type="component" value="Unassembled WGS sequence"/>
</dbReference>
<feature type="binding site" evidence="8">
    <location>
        <begin position="289"/>
        <end position="292"/>
    </location>
    <ligand>
        <name>substrate</name>
    </ligand>
</feature>
<feature type="region of interest" description="Disordered" evidence="10">
    <location>
        <begin position="29"/>
        <end position="91"/>
    </location>
</feature>
<dbReference type="PANTHER" id="PTHR11374:SF3">
    <property type="entry name" value="UDP-GLUCOSE 6-DEHYDROGENASE"/>
    <property type="match status" value="1"/>
</dbReference>
<feature type="binding site" evidence="9">
    <location>
        <position position="143"/>
    </location>
    <ligand>
        <name>NAD(+)</name>
        <dbReference type="ChEBI" id="CHEBI:57540"/>
    </ligand>
</feature>
<dbReference type="AlphaFoldDB" id="A0A5N6F5D8"/>
<comment type="catalytic activity">
    <reaction evidence="6">
        <text>UDP-alpha-D-glucose + 2 NAD(+) + H2O = UDP-alpha-D-glucuronate + 2 NADH + 3 H(+)</text>
        <dbReference type="Rhea" id="RHEA:23596"/>
        <dbReference type="ChEBI" id="CHEBI:15377"/>
        <dbReference type="ChEBI" id="CHEBI:15378"/>
        <dbReference type="ChEBI" id="CHEBI:57540"/>
        <dbReference type="ChEBI" id="CHEBI:57945"/>
        <dbReference type="ChEBI" id="CHEBI:58052"/>
        <dbReference type="ChEBI" id="CHEBI:58885"/>
        <dbReference type="EC" id="1.1.1.22"/>
    </reaction>
</comment>
<feature type="domain" description="UDP-glucose/GDP-mannose dehydrogenase C-terminal" evidence="11">
    <location>
        <begin position="459"/>
        <end position="562"/>
    </location>
</feature>
<evidence type="ECO:0000313" key="13">
    <source>
        <dbReference type="Proteomes" id="UP000326799"/>
    </source>
</evidence>
<accession>A0A5N6F5D8</accession>
<feature type="compositionally biased region" description="Low complexity" evidence="10">
    <location>
        <begin position="54"/>
        <end position="64"/>
    </location>
</feature>
<evidence type="ECO:0000256" key="4">
    <source>
        <dbReference type="ARBA" id="ARBA00023002"/>
    </source>
</evidence>
<dbReference type="GO" id="GO:0003979">
    <property type="term" value="F:UDP-glucose 6-dehydrogenase activity"/>
    <property type="evidence" value="ECO:0007669"/>
    <property type="project" value="UniProtKB-EC"/>
</dbReference>
<feature type="compositionally biased region" description="Low complexity" evidence="10">
    <location>
        <begin position="75"/>
        <end position="90"/>
    </location>
</feature>
<dbReference type="PIRSF" id="PIRSF500134">
    <property type="entry name" value="UDPglc_DH_bac"/>
    <property type="match status" value="1"/>
</dbReference>
<evidence type="ECO:0000256" key="1">
    <source>
        <dbReference type="ARBA" id="ARBA00004701"/>
    </source>
</evidence>
<feature type="binding site" evidence="8">
    <location>
        <position position="400"/>
    </location>
    <ligand>
        <name>substrate</name>
    </ligand>
</feature>
<dbReference type="InterPro" id="IPR028357">
    <property type="entry name" value="UDPglc_DH_bac"/>
</dbReference>
<evidence type="ECO:0000256" key="8">
    <source>
        <dbReference type="PIRSR" id="PIRSR500134-2"/>
    </source>
</evidence>
<evidence type="ECO:0000256" key="10">
    <source>
        <dbReference type="SAM" id="MobiDB-lite"/>
    </source>
</evidence>
<dbReference type="InterPro" id="IPR036220">
    <property type="entry name" value="UDP-Glc/GDP-Man_DH_C_sf"/>
</dbReference>
<sequence>MLVYLGHRVTRKGQKAHARRLDMISQMLAEKETRPMDIPSSPLGTSEGSLYEDSTPPTTPASSPLFGASRGDELSSSSFPSSSTTYNLSSEQRVHDIPSVATLWRPSAGLVKNVCVVGAGYVGGPTAAVLALHNPSIAVEVVDRDPRRIQRWKSPHLPVHEPGLDNVVRVARDGAEFVTSSASIAAILGDVKRKPNLFFTCDSSTSISRADMVFLAVNTPTKTFGLGAGRATDMTAVDEAIRDIALHAKPGAVIVEKSTVPCGTAQRIRQMFSTLRPEVPFEVLSNPEFLSEGSAIENLVKPDRVLIGSSGTPTGRHAAAMLTSLYSTWVPASRILEINSWSSELSKLVANAMLAQRISSINSISAICEKTGAEVDQVAKAVGMDTRIGPQFLKAGLGFGGSCFRKDIASLTYLAESLGLEDVAQYWNQVNVMNEMQRSRFARKVIDRFEGNLHGRKIACLGFAFKKDTGDTRESLAADVVRLLMEERPMEIAIYDPYCQEEDILRELELVLGTHTEKDSVVKVLADPYLACSQAHAILVLTDCDQFRNVPTNPRGRSVLTHKPSVARADQEVYDSLAEVIMTPVKPEEETWTFNGISYRLAPQEDCAADCASCRSTSCRPATAEPLEWARIAYNLKEPKWVLDGRCFLDVREMEKLGIQLDTVGRRPVVSQSSDTTSVGI</sequence>
<dbReference type="SUPFAM" id="SSF52413">
    <property type="entry name" value="UDP-glucose/GDP-mannose dehydrogenase C-terminal domain"/>
    <property type="match status" value="1"/>
</dbReference>
<evidence type="ECO:0000313" key="12">
    <source>
        <dbReference type="EMBL" id="KAB8224887.1"/>
    </source>
</evidence>
<dbReference type="FunFam" id="3.40.50.720:FF:000193">
    <property type="entry name" value="UDP-glucose 6-dehydrogenase"/>
    <property type="match status" value="1"/>
</dbReference>
<evidence type="ECO:0000256" key="7">
    <source>
        <dbReference type="PIRSR" id="PIRSR500134-1"/>
    </source>
</evidence>
<dbReference type="InterPro" id="IPR028356">
    <property type="entry name" value="UDPglc_DH_euk"/>
</dbReference>
<feature type="binding site" evidence="9">
    <location>
        <position position="219"/>
    </location>
    <ligand>
        <name>NAD(+)</name>
        <dbReference type="ChEBI" id="CHEBI:57540"/>
    </ligand>
</feature>
<name>A0A5N6F5D8_9EURO</name>
<dbReference type="Pfam" id="PF03720">
    <property type="entry name" value="UDPG_MGDP_dh_C"/>
    <property type="match status" value="1"/>
</dbReference>
<dbReference type="InterPro" id="IPR017476">
    <property type="entry name" value="UDP-Glc/GDP-Man"/>
</dbReference>